<dbReference type="AlphaFoldDB" id="A0A9D2DK83"/>
<dbReference type="InterPro" id="IPR008136">
    <property type="entry name" value="CinA_C"/>
</dbReference>
<protein>
    <submittedName>
        <fullName evidence="2">CinA family protein</fullName>
    </submittedName>
</protein>
<organism evidence="2 3">
    <name type="scientific">Candidatus Olsenella stercoravium</name>
    <dbReference type="NCBI Taxonomy" id="2838713"/>
    <lineage>
        <taxon>Bacteria</taxon>
        <taxon>Bacillati</taxon>
        <taxon>Actinomycetota</taxon>
        <taxon>Coriobacteriia</taxon>
        <taxon>Coriobacteriales</taxon>
        <taxon>Atopobiaceae</taxon>
        <taxon>Olsenella</taxon>
    </lineage>
</organism>
<proteinExistence type="predicted"/>
<evidence type="ECO:0000313" key="3">
    <source>
        <dbReference type="Proteomes" id="UP000824029"/>
    </source>
</evidence>
<reference evidence="2" key="1">
    <citation type="journal article" date="2021" name="PeerJ">
        <title>Extensive microbial diversity within the chicken gut microbiome revealed by metagenomics and culture.</title>
        <authorList>
            <person name="Gilroy R."/>
            <person name="Ravi A."/>
            <person name="Getino M."/>
            <person name="Pursley I."/>
            <person name="Horton D.L."/>
            <person name="Alikhan N.F."/>
            <person name="Baker D."/>
            <person name="Gharbi K."/>
            <person name="Hall N."/>
            <person name="Watson M."/>
            <person name="Adriaenssens E.M."/>
            <person name="Foster-Nyarko E."/>
            <person name="Jarju S."/>
            <person name="Secka A."/>
            <person name="Antonio M."/>
            <person name="Oren A."/>
            <person name="Chaudhuri R.R."/>
            <person name="La Ragione R."/>
            <person name="Hildebrand F."/>
            <person name="Pallen M.J."/>
        </authorList>
    </citation>
    <scope>NUCLEOTIDE SEQUENCE</scope>
    <source>
        <strain evidence="2">ChiHecolR3B27-1887</strain>
    </source>
</reference>
<dbReference type="Pfam" id="PF02464">
    <property type="entry name" value="CinA"/>
    <property type="match status" value="1"/>
</dbReference>
<dbReference type="NCBIfam" id="TIGR00199">
    <property type="entry name" value="PncC_domain"/>
    <property type="match status" value="1"/>
</dbReference>
<dbReference type="SUPFAM" id="SSF142433">
    <property type="entry name" value="CinA-like"/>
    <property type="match status" value="1"/>
</dbReference>
<evidence type="ECO:0000313" key="2">
    <source>
        <dbReference type="EMBL" id="HIZ18592.1"/>
    </source>
</evidence>
<dbReference type="InterPro" id="IPR036653">
    <property type="entry name" value="CinA-like_C"/>
</dbReference>
<sequence>MGVPAIFADDADLYAACADLLDRSRERGLTLGCAESCTGGLVSGCLTAVPGSSDVVRGAVVSYAIAVKRAVLGVSDEVLDDPALGAVSSECAGQMAAGARRVLGCDVAVSVTGIAGPGGAEPGKPVGTVWMGVCAPQGCRTRLFEFSGGRADVRHQAVRAAVELLRDAVMEMS</sequence>
<accession>A0A9D2DK83</accession>
<comment type="caution">
    <text evidence="2">The sequence shown here is derived from an EMBL/GenBank/DDBJ whole genome shotgun (WGS) entry which is preliminary data.</text>
</comment>
<evidence type="ECO:0000259" key="1">
    <source>
        <dbReference type="Pfam" id="PF02464"/>
    </source>
</evidence>
<gene>
    <name evidence="2" type="ORF">IAA22_05745</name>
</gene>
<feature type="domain" description="CinA C-terminal" evidence="1">
    <location>
        <begin position="19"/>
        <end position="168"/>
    </location>
</feature>
<dbReference type="Gene3D" id="3.90.950.20">
    <property type="entry name" value="CinA-like"/>
    <property type="match status" value="1"/>
</dbReference>
<name>A0A9D2DK83_9ACTN</name>
<dbReference type="EMBL" id="DXBZ01000110">
    <property type="protein sequence ID" value="HIZ18592.1"/>
    <property type="molecule type" value="Genomic_DNA"/>
</dbReference>
<dbReference type="Proteomes" id="UP000824029">
    <property type="component" value="Unassembled WGS sequence"/>
</dbReference>
<reference evidence="2" key="2">
    <citation type="submission" date="2021-04" db="EMBL/GenBank/DDBJ databases">
        <authorList>
            <person name="Gilroy R."/>
        </authorList>
    </citation>
    <scope>NUCLEOTIDE SEQUENCE</scope>
    <source>
        <strain evidence="2">ChiHecolR3B27-1887</strain>
    </source>
</reference>